<feature type="transmembrane region" description="Helical" evidence="7">
    <location>
        <begin position="133"/>
        <end position="153"/>
    </location>
</feature>
<feature type="transmembrane region" description="Helical" evidence="7">
    <location>
        <begin position="56"/>
        <end position="76"/>
    </location>
</feature>
<evidence type="ECO:0000256" key="1">
    <source>
        <dbReference type="ARBA" id="ARBA00004651"/>
    </source>
</evidence>
<dbReference type="PANTHER" id="PTHR42925">
    <property type="entry name" value="MULTIDRUG AND TOXIN EFFLUX PROTEIN MATE FAMILY"/>
    <property type="match status" value="1"/>
</dbReference>
<evidence type="ECO:0000256" key="7">
    <source>
        <dbReference type="SAM" id="Phobius"/>
    </source>
</evidence>
<feature type="transmembrane region" description="Helical" evidence="7">
    <location>
        <begin position="318"/>
        <end position="338"/>
    </location>
</feature>
<dbReference type="NCBIfam" id="TIGR00797">
    <property type="entry name" value="matE"/>
    <property type="match status" value="1"/>
</dbReference>
<feature type="transmembrane region" description="Helical" evidence="7">
    <location>
        <begin position="387"/>
        <end position="407"/>
    </location>
</feature>
<dbReference type="InterPro" id="IPR048279">
    <property type="entry name" value="MdtK-like"/>
</dbReference>
<keyword evidence="3" id="KW-1003">Cell membrane</keyword>
<evidence type="ECO:0000256" key="6">
    <source>
        <dbReference type="ARBA" id="ARBA00023136"/>
    </source>
</evidence>
<feature type="transmembrane region" description="Helical" evidence="7">
    <location>
        <begin position="97"/>
        <end position="113"/>
    </location>
</feature>
<reference evidence="8" key="1">
    <citation type="submission" date="2020-09" db="EMBL/GenBank/DDBJ databases">
        <title>Draft Genome Sequence of Paenibacillus sp. WST5.</title>
        <authorList>
            <person name="Bao Z."/>
        </authorList>
    </citation>
    <scope>NUCLEOTIDE SEQUENCE</scope>
    <source>
        <strain evidence="8">WST5</strain>
    </source>
</reference>
<accession>A0A926QHY0</accession>
<feature type="transmembrane region" description="Helical" evidence="7">
    <location>
        <begin position="284"/>
        <end position="306"/>
    </location>
</feature>
<dbReference type="CDD" id="cd13134">
    <property type="entry name" value="MATE_like_8"/>
    <property type="match status" value="1"/>
</dbReference>
<evidence type="ECO:0000256" key="2">
    <source>
        <dbReference type="ARBA" id="ARBA00022448"/>
    </source>
</evidence>
<keyword evidence="9" id="KW-1185">Reference proteome</keyword>
<dbReference type="GO" id="GO:0005886">
    <property type="term" value="C:plasma membrane"/>
    <property type="evidence" value="ECO:0007669"/>
    <property type="project" value="UniProtKB-SubCell"/>
</dbReference>
<organism evidence="8 9">
    <name type="scientific">Paenibacillus sedimenti</name>
    <dbReference type="NCBI Taxonomy" id="2770274"/>
    <lineage>
        <taxon>Bacteria</taxon>
        <taxon>Bacillati</taxon>
        <taxon>Bacillota</taxon>
        <taxon>Bacilli</taxon>
        <taxon>Bacillales</taxon>
        <taxon>Paenibacillaceae</taxon>
        <taxon>Paenibacillus</taxon>
    </lineage>
</organism>
<sequence length="455" mass="49583">MPSKSEIDTKRLSLWHLSWPLAIEMLLQFLMGTLDSLMVSHISDNAVSAVGLSNQVIQSIMTIFFLINSGAGVVVARKWGAGKRDEARKTVFMTLKLNVYGGIVMSLILYAAAEPIIRMMNAPGEVHDYAVTYLRVVGAGMFVTLLHLSASAVIRSTGNTRGPMLISVGMNLIHLGSNSVLIFGFMGFPELGILGVSISTVASRSVALLCCLWLLYQIMKPGLRWTHWKGIDRPLLKEMLSIGVPSIFTSFSWGISQIVVLSIVSSLGETQLASYTYMNVIQQLPWVIGSAVGAAVQIQVSQYYGAGRHDLVYPCPYHGARVGMAVSFLGALAAWASAPVSMGWFTSSQAVIETALPVFAFCLVWQPLRIWTYTLTNALNSIGEARFVAVISVLGMWLTTTAGAYLLGIAAGWGIYGVFGAFMIDELFRAILAWKRWQRKGLLTSRNQTPAILEA</sequence>
<comment type="subcellular location">
    <subcellularLocation>
        <location evidence="1">Cell membrane</location>
        <topology evidence="1">Multi-pass membrane protein</topology>
    </subcellularLocation>
</comment>
<evidence type="ECO:0000313" key="9">
    <source>
        <dbReference type="Proteomes" id="UP000650466"/>
    </source>
</evidence>
<evidence type="ECO:0000256" key="5">
    <source>
        <dbReference type="ARBA" id="ARBA00022989"/>
    </source>
</evidence>
<proteinExistence type="predicted"/>
<evidence type="ECO:0000256" key="4">
    <source>
        <dbReference type="ARBA" id="ARBA00022692"/>
    </source>
</evidence>
<feature type="transmembrane region" description="Helical" evidence="7">
    <location>
        <begin position="192"/>
        <end position="218"/>
    </location>
</feature>
<dbReference type="AlphaFoldDB" id="A0A926QHY0"/>
<dbReference type="Pfam" id="PF01554">
    <property type="entry name" value="MatE"/>
    <property type="match status" value="2"/>
</dbReference>
<dbReference type="GO" id="GO:0042910">
    <property type="term" value="F:xenobiotic transmembrane transporter activity"/>
    <property type="evidence" value="ECO:0007669"/>
    <property type="project" value="InterPro"/>
</dbReference>
<keyword evidence="2" id="KW-0813">Transport</keyword>
<dbReference type="GO" id="GO:0015297">
    <property type="term" value="F:antiporter activity"/>
    <property type="evidence" value="ECO:0007669"/>
    <property type="project" value="InterPro"/>
</dbReference>
<comment type="caution">
    <text evidence="8">The sequence shown here is derived from an EMBL/GenBank/DDBJ whole genome shotgun (WGS) entry which is preliminary data.</text>
</comment>
<keyword evidence="6 7" id="KW-0472">Membrane</keyword>
<dbReference type="InterPro" id="IPR047135">
    <property type="entry name" value="YsiQ"/>
</dbReference>
<protein>
    <submittedName>
        <fullName evidence="8">MATE family efflux transporter</fullName>
    </submittedName>
</protein>
<keyword evidence="4 7" id="KW-0812">Transmembrane</keyword>
<feature type="transmembrane region" description="Helical" evidence="7">
    <location>
        <begin position="239"/>
        <end position="264"/>
    </location>
</feature>
<evidence type="ECO:0000313" key="8">
    <source>
        <dbReference type="EMBL" id="MBD0378999.1"/>
    </source>
</evidence>
<keyword evidence="5 7" id="KW-1133">Transmembrane helix</keyword>
<dbReference type="PANTHER" id="PTHR42925:SF2">
    <property type="entry name" value="NA+ DRIVEN MULTIDRUG EFFLUX PUMP"/>
    <property type="match status" value="1"/>
</dbReference>
<gene>
    <name evidence="8" type="ORF">ICC18_02535</name>
</gene>
<dbReference type="RefSeq" id="WP_188172792.1">
    <property type="nucleotide sequence ID" value="NZ_JACVVD010000001.1"/>
</dbReference>
<feature type="transmembrane region" description="Helical" evidence="7">
    <location>
        <begin position="344"/>
        <end position="366"/>
    </location>
</feature>
<dbReference type="EMBL" id="JACVVD010000001">
    <property type="protein sequence ID" value="MBD0378999.1"/>
    <property type="molecule type" value="Genomic_DNA"/>
</dbReference>
<feature type="transmembrane region" description="Helical" evidence="7">
    <location>
        <begin position="165"/>
        <end position="186"/>
    </location>
</feature>
<name>A0A926QHY0_9BACL</name>
<evidence type="ECO:0000256" key="3">
    <source>
        <dbReference type="ARBA" id="ARBA00022475"/>
    </source>
</evidence>
<dbReference type="Proteomes" id="UP000650466">
    <property type="component" value="Unassembled WGS sequence"/>
</dbReference>
<feature type="transmembrane region" description="Helical" evidence="7">
    <location>
        <begin position="12"/>
        <end position="31"/>
    </location>
</feature>
<dbReference type="PIRSF" id="PIRSF006603">
    <property type="entry name" value="DinF"/>
    <property type="match status" value="1"/>
</dbReference>
<dbReference type="InterPro" id="IPR002528">
    <property type="entry name" value="MATE_fam"/>
</dbReference>
<feature type="transmembrane region" description="Helical" evidence="7">
    <location>
        <begin position="413"/>
        <end position="432"/>
    </location>
</feature>